<dbReference type="EMBL" id="PEYD01000011">
    <property type="protein sequence ID" value="PIS39675.1"/>
    <property type="molecule type" value="Genomic_DNA"/>
</dbReference>
<name>A0A2H0YME7_9BACT</name>
<sequence length="27" mass="3254">MILNKEQIKEIIPYQEPFLFVDGVEEM</sequence>
<feature type="non-terminal residue" evidence="1">
    <location>
        <position position="27"/>
    </location>
</feature>
<evidence type="ECO:0000313" key="2">
    <source>
        <dbReference type="Proteomes" id="UP000230088"/>
    </source>
</evidence>
<protein>
    <submittedName>
        <fullName evidence="1">3-hydroxyacyl-[acyl-carrier-protein] dehydratase FabZ</fullName>
    </submittedName>
</protein>
<proteinExistence type="predicted"/>
<dbReference type="Gene3D" id="3.10.129.10">
    <property type="entry name" value="Hotdog Thioesterase"/>
    <property type="match status" value="1"/>
</dbReference>
<accession>A0A2H0YME7</accession>
<dbReference type="Proteomes" id="UP000230088">
    <property type="component" value="Unassembled WGS sequence"/>
</dbReference>
<dbReference type="AlphaFoldDB" id="A0A2H0YME7"/>
<evidence type="ECO:0000313" key="1">
    <source>
        <dbReference type="EMBL" id="PIS39675.1"/>
    </source>
</evidence>
<comment type="caution">
    <text evidence="1">The sequence shown here is derived from an EMBL/GenBank/DDBJ whole genome shotgun (WGS) entry which is preliminary data.</text>
</comment>
<organism evidence="1 2">
    <name type="scientific">Candidatus Nealsonbacteria bacterium CG08_land_8_20_14_0_20_38_20</name>
    <dbReference type="NCBI Taxonomy" id="1974705"/>
    <lineage>
        <taxon>Bacteria</taxon>
        <taxon>Candidatus Nealsoniibacteriota</taxon>
    </lineage>
</organism>
<gene>
    <name evidence="1" type="ORF">COT33_00745</name>
</gene>
<reference evidence="2" key="1">
    <citation type="submission" date="2017-09" db="EMBL/GenBank/DDBJ databases">
        <title>Depth-based differentiation of microbial function through sediment-hosted aquifers and enrichment of novel symbionts in the deep terrestrial subsurface.</title>
        <authorList>
            <person name="Probst A.J."/>
            <person name="Ladd B."/>
            <person name="Jarett J.K."/>
            <person name="Geller-Mcgrath D.E."/>
            <person name="Sieber C.M.K."/>
            <person name="Emerson J.B."/>
            <person name="Anantharaman K."/>
            <person name="Thomas B.C."/>
            <person name="Malmstrom R."/>
            <person name="Stieglmeier M."/>
            <person name="Klingl A."/>
            <person name="Woyke T."/>
            <person name="Ryan C.M."/>
            <person name="Banfield J.F."/>
        </authorList>
    </citation>
    <scope>NUCLEOTIDE SEQUENCE [LARGE SCALE GENOMIC DNA]</scope>
</reference>